<sequence>MPATNQLVNVLNTINEQLVGLNTNLNNNINNLSTVIRNDNSNLNNNVTNAINAHNANISNTIATNTNTIISNMNTINAQTCEVRRIDRWTDFTVFCGSFQTYFENLSAATPEKVIVRAGSFMPYGSPCTAVLVIIQMDGTTIEQPLPPESAETNLTIDNYASISIRCESGAEVPEGAVCAGFIEVREFFCICCTPNVAAS</sequence>
<dbReference type="RefSeq" id="WP_284236826.1">
    <property type="nucleotide sequence ID" value="NZ_BSSQ01000001.1"/>
</dbReference>
<keyword evidence="2" id="KW-1185">Reference proteome</keyword>
<proteinExistence type="predicted"/>
<dbReference type="EMBL" id="BSSQ01000001">
    <property type="protein sequence ID" value="GLX66151.1"/>
    <property type="molecule type" value="Genomic_DNA"/>
</dbReference>
<dbReference type="Proteomes" id="UP001157114">
    <property type="component" value="Unassembled WGS sequence"/>
</dbReference>
<evidence type="ECO:0000313" key="2">
    <source>
        <dbReference type="Proteomes" id="UP001157114"/>
    </source>
</evidence>
<reference evidence="1 2" key="1">
    <citation type="submission" date="2023-03" db="EMBL/GenBank/DDBJ databases">
        <title>Draft genome sequence of the bacteria which degrade cell wall of Tricholomamatutake.</title>
        <authorList>
            <person name="Konishi Y."/>
            <person name="Fukuta Y."/>
            <person name="Shirasaka N."/>
        </authorList>
    </citation>
    <scope>NUCLEOTIDE SEQUENCE [LARGE SCALE GENOMIC DNA]</scope>
    <source>
        <strain evidence="2">mu1</strain>
    </source>
</reference>
<protein>
    <submittedName>
        <fullName evidence="1">Uncharacterized protein</fullName>
    </submittedName>
</protein>
<accession>A0ABQ6G5B4</accession>
<organism evidence="1 2">
    <name type="scientific">Paenibacillus glycanilyticus</name>
    <dbReference type="NCBI Taxonomy" id="126569"/>
    <lineage>
        <taxon>Bacteria</taxon>
        <taxon>Bacillati</taxon>
        <taxon>Bacillota</taxon>
        <taxon>Bacilli</taxon>
        <taxon>Bacillales</taxon>
        <taxon>Paenibacillaceae</taxon>
        <taxon>Paenibacillus</taxon>
    </lineage>
</organism>
<gene>
    <name evidence="1" type="ORF">MU1_04950</name>
</gene>
<comment type="caution">
    <text evidence="1">The sequence shown here is derived from an EMBL/GenBank/DDBJ whole genome shotgun (WGS) entry which is preliminary data.</text>
</comment>
<evidence type="ECO:0000313" key="1">
    <source>
        <dbReference type="EMBL" id="GLX66151.1"/>
    </source>
</evidence>
<name>A0ABQ6G5B4_9BACL</name>